<keyword evidence="1" id="KW-0472">Membrane</keyword>
<dbReference type="RefSeq" id="WP_152690509.1">
    <property type="nucleotide sequence ID" value="NZ_KQ061219.1"/>
</dbReference>
<feature type="transmembrane region" description="Helical" evidence="1">
    <location>
        <begin position="57"/>
        <end position="80"/>
    </location>
</feature>
<feature type="transmembrane region" description="Helical" evidence="1">
    <location>
        <begin position="87"/>
        <end position="106"/>
    </location>
</feature>
<gene>
    <name evidence="2" type="ORF">SAMN04488563_0803</name>
</gene>
<reference evidence="3" key="1">
    <citation type="submission" date="2016-10" db="EMBL/GenBank/DDBJ databases">
        <authorList>
            <person name="Varghese N."/>
            <person name="Submissions S."/>
        </authorList>
    </citation>
    <scope>NUCLEOTIDE SEQUENCE [LARGE SCALE GENOMIC DNA]</scope>
    <source>
        <strain evidence="3">DSM 45079</strain>
    </source>
</reference>
<organism evidence="2 3">
    <name type="scientific">Jiangella alkaliphila</name>
    <dbReference type="NCBI Taxonomy" id="419479"/>
    <lineage>
        <taxon>Bacteria</taxon>
        <taxon>Bacillati</taxon>
        <taxon>Actinomycetota</taxon>
        <taxon>Actinomycetes</taxon>
        <taxon>Jiangellales</taxon>
        <taxon>Jiangellaceae</taxon>
        <taxon>Jiangella</taxon>
    </lineage>
</organism>
<keyword evidence="3" id="KW-1185">Reference proteome</keyword>
<keyword evidence="1" id="KW-1133">Transmembrane helix</keyword>
<evidence type="ECO:0000256" key="1">
    <source>
        <dbReference type="SAM" id="Phobius"/>
    </source>
</evidence>
<name>A0A1H2H2H9_9ACTN</name>
<accession>A0A1H2H2H9</accession>
<dbReference type="Proteomes" id="UP000182977">
    <property type="component" value="Chromosome I"/>
</dbReference>
<dbReference type="EMBL" id="LT629791">
    <property type="protein sequence ID" value="SDU25995.1"/>
    <property type="molecule type" value="Genomic_DNA"/>
</dbReference>
<sequence length="144" mass="15151">MTPATGTAAARLGAQPLLLTVTGAAALLVNLAVYAAGRTAGVEFDVVSFIGNRPETVGPRAIAVMTVVPWLVGGVLLELSRRNAATVWPWLGWSGVALAVVMVPFFNDAEPVTKLTLAVMHLVVGSMWFAAVHHLARQRRLLGA</sequence>
<dbReference type="STRING" id="419479.SAMN04488563_0803"/>
<evidence type="ECO:0000313" key="2">
    <source>
        <dbReference type="EMBL" id="SDU25995.1"/>
    </source>
</evidence>
<evidence type="ECO:0000313" key="3">
    <source>
        <dbReference type="Proteomes" id="UP000182977"/>
    </source>
</evidence>
<dbReference type="AlphaFoldDB" id="A0A1H2H2H9"/>
<protein>
    <submittedName>
        <fullName evidence="2">Uncharacterized protein</fullName>
    </submittedName>
</protein>
<proteinExistence type="predicted"/>
<feature type="transmembrane region" description="Helical" evidence="1">
    <location>
        <begin position="118"/>
        <end position="136"/>
    </location>
</feature>
<dbReference type="OrthoDB" id="4937342at2"/>
<keyword evidence="1" id="KW-0812">Transmembrane</keyword>
<dbReference type="Pfam" id="PF19545">
    <property type="entry name" value="DUF6069"/>
    <property type="match status" value="1"/>
</dbReference>
<dbReference type="InterPro" id="IPR045713">
    <property type="entry name" value="DUF6069"/>
</dbReference>
<feature type="transmembrane region" description="Helical" evidence="1">
    <location>
        <begin position="17"/>
        <end position="37"/>
    </location>
</feature>